<dbReference type="Pfam" id="PF00893">
    <property type="entry name" value="Multi_Drug_Res"/>
    <property type="match status" value="1"/>
</dbReference>
<feature type="transmembrane region" description="Helical" evidence="8">
    <location>
        <begin position="92"/>
        <end position="110"/>
    </location>
</feature>
<evidence type="ECO:0000256" key="4">
    <source>
        <dbReference type="ARBA" id="ARBA00022692"/>
    </source>
</evidence>
<dbReference type="GO" id="GO:0005886">
    <property type="term" value="C:plasma membrane"/>
    <property type="evidence" value="ECO:0007669"/>
    <property type="project" value="UniProtKB-SubCell"/>
</dbReference>
<comment type="subcellular location">
    <subcellularLocation>
        <location evidence="1 7">Cell membrane</location>
        <topology evidence="1 7">Multi-pass membrane protein</topology>
    </subcellularLocation>
</comment>
<keyword evidence="6 8" id="KW-0472">Membrane</keyword>
<evidence type="ECO:0000256" key="6">
    <source>
        <dbReference type="ARBA" id="ARBA00023136"/>
    </source>
</evidence>
<dbReference type="InterPro" id="IPR045324">
    <property type="entry name" value="Small_multidrug_res"/>
</dbReference>
<dbReference type="GO" id="GO:0022857">
    <property type="term" value="F:transmembrane transporter activity"/>
    <property type="evidence" value="ECO:0007669"/>
    <property type="project" value="InterPro"/>
</dbReference>
<dbReference type="PANTHER" id="PTHR30561">
    <property type="entry name" value="SMR FAMILY PROTON-DEPENDENT DRUG EFFLUX TRANSPORTER SUGE"/>
    <property type="match status" value="1"/>
</dbReference>
<evidence type="ECO:0000313" key="9">
    <source>
        <dbReference type="EMBL" id="MVP01220.1"/>
    </source>
</evidence>
<comment type="caution">
    <text evidence="9">The sequence shown here is derived from an EMBL/GenBank/DDBJ whole genome shotgun (WGS) entry which is preliminary data.</text>
</comment>
<feature type="transmembrane region" description="Helical" evidence="8">
    <location>
        <begin position="146"/>
        <end position="164"/>
    </location>
</feature>
<dbReference type="PANTHER" id="PTHR30561:SF0">
    <property type="entry name" value="GUANIDINIUM EXPORTER"/>
    <property type="match status" value="1"/>
</dbReference>
<keyword evidence="5 8" id="KW-1133">Transmembrane helix</keyword>
<evidence type="ECO:0000256" key="8">
    <source>
        <dbReference type="SAM" id="Phobius"/>
    </source>
</evidence>
<dbReference type="Gene3D" id="1.10.3730.20">
    <property type="match status" value="1"/>
</dbReference>
<dbReference type="Proteomes" id="UP000490800">
    <property type="component" value="Unassembled WGS sequence"/>
</dbReference>
<evidence type="ECO:0000256" key="7">
    <source>
        <dbReference type="RuleBase" id="RU003942"/>
    </source>
</evidence>
<dbReference type="EMBL" id="RHLK01000010">
    <property type="protein sequence ID" value="MVP01220.1"/>
    <property type="molecule type" value="Genomic_DNA"/>
</dbReference>
<protein>
    <submittedName>
        <fullName evidence="9">QacE family quaternary ammonium compound efflux SMR transporter</fullName>
    </submittedName>
</protein>
<evidence type="ECO:0000256" key="2">
    <source>
        <dbReference type="ARBA" id="ARBA00022448"/>
    </source>
</evidence>
<evidence type="ECO:0000256" key="1">
    <source>
        <dbReference type="ARBA" id="ARBA00004651"/>
    </source>
</evidence>
<evidence type="ECO:0000256" key="5">
    <source>
        <dbReference type="ARBA" id="ARBA00022989"/>
    </source>
</evidence>
<comment type="similarity">
    <text evidence="7">Belongs to the drug/metabolite transporter (DMT) superfamily. Small multidrug resistance (SMR) (TC 2.A.7.1) family.</text>
</comment>
<keyword evidence="2" id="KW-0813">Transport</keyword>
<keyword evidence="10" id="KW-1185">Reference proteome</keyword>
<feature type="transmembrane region" description="Helical" evidence="8">
    <location>
        <begin position="122"/>
        <end position="140"/>
    </location>
</feature>
<dbReference type="OrthoDB" id="2168659at2"/>
<organism evidence="9 10">
    <name type="scientific">Paenibacillus lutrae</name>
    <dbReference type="NCBI Taxonomy" id="2078573"/>
    <lineage>
        <taxon>Bacteria</taxon>
        <taxon>Bacillati</taxon>
        <taxon>Bacillota</taxon>
        <taxon>Bacilli</taxon>
        <taxon>Bacillales</taxon>
        <taxon>Paenibacillaceae</taxon>
        <taxon>Paenibacillus</taxon>
    </lineage>
</organism>
<dbReference type="AlphaFoldDB" id="A0A7X3FK67"/>
<gene>
    <name evidence="9" type="ORF">EDM21_17115</name>
</gene>
<accession>A0A7X3FK67</accession>
<keyword evidence="4 7" id="KW-0812">Transmembrane</keyword>
<evidence type="ECO:0000313" key="10">
    <source>
        <dbReference type="Proteomes" id="UP000490800"/>
    </source>
</evidence>
<name>A0A7X3FK67_9BACL</name>
<evidence type="ECO:0000256" key="3">
    <source>
        <dbReference type="ARBA" id="ARBA00022475"/>
    </source>
</evidence>
<proteinExistence type="inferred from homology"/>
<dbReference type="InterPro" id="IPR000390">
    <property type="entry name" value="Small_drug/metabolite_transptr"/>
</dbReference>
<reference evidence="9 10" key="1">
    <citation type="journal article" date="2019" name="Microorganisms">
        <title>Paenibacillus lutrae sp. nov., A Chitinolytic Species Isolated from A River Otter in Castril Natural Park, Granada, Spain.</title>
        <authorList>
            <person name="Rodriguez M."/>
            <person name="Reina J.C."/>
            <person name="Bejar V."/>
            <person name="Llamas I."/>
        </authorList>
    </citation>
    <scope>NUCLEOTIDE SEQUENCE [LARGE SCALE GENOMIC DNA]</scope>
    <source>
        <strain evidence="9 10">N10</strain>
    </source>
</reference>
<keyword evidence="3" id="KW-1003">Cell membrane</keyword>
<sequence>MSQVWKTVLLIHGVIDLSYLLFPGRKNKVKTTNKHVQENNVSGVERIQEVPPAAVLVKKPEKPPISTRRGWTYVLAGGGLEIVWASSFKYDYVPSIFVLAALLLSFDLLIRAVKVIPIGTVYGVFTGIGTVGLVIMEAVMEGYIRPLKVGIILLLLVFIILLKLTSGRKETS</sequence>
<feature type="transmembrane region" description="Helical" evidence="8">
    <location>
        <begin position="70"/>
        <end position="86"/>
    </location>
</feature>